<dbReference type="Proteomes" id="UP000275225">
    <property type="component" value="Unassembled WGS sequence"/>
</dbReference>
<keyword evidence="3 6" id="KW-0812">Transmembrane</keyword>
<evidence type="ECO:0000256" key="1">
    <source>
        <dbReference type="ARBA" id="ARBA00004651"/>
    </source>
</evidence>
<evidence type="ECO:0000256" key="6">
    <source>
        <dbReference type="SAM" id="Phobius"/>
    </source>
</evidence>
<feature type="domain" description="Type II secretion system protein GspF" evidence="7">
    <location>
        <begin position="186"/>
        <end position="309"/>
    </location>
</feature>
<name>A0A3N6YK71_9ACTN</name>
<keyword evidence="2" id="KW-1003">Cell membrane</keyword>
<evidence type="ECO:0000256" key="3">
    <source>
        <dbReference type="ARBA" id="ARBA00022692"/>
    </source>
</evidence>
<evidence type="ECO:0000256" key="5">
    <source>
        <dbReference type="ARBA" id="ARBA00023136"/>
    </source>
</evidence>
<evidence type="ECO:0000256" key="4">
    <source>
        <dbReference type="ARBA" id="ARBA00022989"/>
    </source>
</evidence>
<feature type="transmembrane region" description="Helical" evidence="6">
    <location>
        <begin position="20"/>
        <end position="40"/>
    </location>
</feature>
<comment type="subcellular location">
    <subcellularLocation>
        <location evidence="1">Cell membrane</location>
        <topology evidence="1">Multi-pass membrane protein</topology>
    </subcellularLocation>
</comment>
<dbReference type="Pfam" id="PF00482">
    <property type="entry name" value="T2SSF"/>
    <property type="match status" value="1"/>
</dbReference>
<dbReference type="PANTHER" id="PTHR35007">
    <property type="entry name" value="INTEGRAL MEMBRANE PROTEIN-RELATED"/>
    <property type="match status" value="1"/>
</dbReference>
<dbReference type="EMBL" id="RQJX01000001">
    <property type="protein sequence ID" value="RQN10174.1"/>
    <property type="molecule type" value="Genomic_DNA"/>
</dbReference>
<proteinExistence type="predicted"/>
<evidence type="ECO:0000313" key="9">
    <source>
        <dbReference type="Proteomes" id="UP000275225"/>
    </source>
</evidence>
<comment type="caution">
    <text evidence="8">The sequence shown here is derived from an EMBL/GenBank/DDBJ whole genome shotgun (WGS) entry which is preliminary data.</text>
</comment>
<gene>
    <name evidence="8" type="ORF">EHW97_01415</name>
</gene>
<feature type="transmembrane region" description="Helical" evidence="6">
    <location>
        <begin position="292"/>
        <end position="315"/>
    </location>
</feature>
<reference evidence="8 9" key="1">
    <citation type="submission" date="2018-11" db="EMBL/GenBank/DDBJ databases">
        <authorList>
            <person name="Li F."/>
        </authorList>
    </citation>
    <scope>NUCLEOTIDE SEQUENCE [LARGE SCALE GENOMIC DNA]</scope>
    <source>
        <strain evidence="8 9">YS17T</strain>
    </source>
</reference>
<keyword evidence="5 6" id="KW-0472">Membrane</keyword>
<evidence type="ECO:0000313" key="8">
    <source>
        <dbReference type="EMBL" id="RQN10174.1"/>
    </source>
</evidence>
<evidence type="ECO:0000259" key="7">
    <source>
        <dbReference type="Pfam" id="PF00482"/>
    </source>
</evidence>
<protein>
    <submittedName>
        <fullName evidence="8">Pilus assembly protein TadB</fullName>
    </submittedName>
</protein>
<sequence>MCRGVPTHAVGRSASPGREGAGVIGALVGLMFSGGLVLMADGWRRSRRPPLVARVAPYIRDLRGAPSAASSTDDLVTSARRRLTRAAATIGETVGSSVSVRRRLIRLGVAPDVEAFRMTQALWALGGFAAGFALSLAVASRGAPIALLLFLCFLGATIGLVGCDHRLSARVRERERLMVREFPAISDLLALAIAAGESPTAAVDRVARATSGPLGDELLHVLADIRSGIAVPVAFQSLAQRTGIPSLSRFAEAVAVAVERGTPLIDVLHAQSEDVRDASRRELVETAGRREVLMMVPVVFLVLPVTVIFAFYPGWIGLSLSSGP</sequence>
<accession>A0A3N6YK71</accession>
<evidence type="ECO:0000256" key="2">
    <source>
        <dbReference type="ARBA" id="ARBA00022475"/>
    </source>
</evidence>
<dbReference type="OrthoDB" id="5185234at2"/>
<dbReference type="PANTHER" id="PTHR35007:SF2">
    <property type="entry name" value="PILUS ASSEMBLE PROTEIN"/>
    <property type="match status" value="1"/>
</dbReference>
<dbReference type="GO" id="GO:0005886">
    <property type="term" value="C:plasma membrane"/>
    <property type="evidence" value="ECO:0007669"/>
    <property type="project" value="UniProtKB-SubCell"/>
</dbReference>
<feature type="transmembrane region" description="Helical" evidence="6">
    <location>
        <begin position="121"/>
        <end position="139"/>
    </location>
</feature>
<keyword evidence="9" id="KW-1185">Reference proteome</keyword>
<dbReference type="AlphaFoldDB" id="A0A3N6YK71"/>
<dbReference type="InterPro" id="IPR018076">
    <property type="entry name" value="T2SS_GspF_dom"/>
</dbReference>
<organism evidence="8 9">
    <name type="scientific">Aeromicrobium camelliae</name>
    <dbReference type="NCBI Taxonomy" id="1538144"/>
    <lineage>
        <taxon>Bacteria</taxon>
        <taxon>Bacillati</taxon>
        <taxon>Actinomycetota</taxon>
        <taxon>Actinomycetes</taxon>
        <taxon>Propionibacteriales</taxon>
        <taxon>Nocardioidaceae</taxon>
        <taxon>Aeromicrobium</taxon>
    </lineage>
</organism>
<feature type="transmembrane region" description="Helical" evidence="6">
    <location>
        <begin position="145"/>
        <end position="163"/>
    </location>
</feature>
<keyword evidence="4 6" id="KW-1133">Transmembrane helix</keyword>